<dbReference type="STRING" id="1406858.GCA_000710895_04178"/>
<protein>
    <submittedName>
        <fullName evidence="4">3-(3-hydroxyphenyl)propionate hydroxylase</fullName>
    </submittedName>
</protein>
<keyword evidence="1" id="KW-0560">Oxidoreductase</keyword>
<dbReference type="EMBL" id="UGRY01000007">
    <property type="protein sequence ID" value="SUD49386.1"/>
    <property type="molecule type" value="Genomic_DNA"/>
</dbReference>
<dbReference type="Gene3D" id="3.50.50.60">
    <property type="entry name" value="FAD/NAD(P)-binding domain"/>
    <property type="match status" value="1"/>
</dbReference>
<dbReference type="Proteomes" id="UP000255467">
    <property type="component" value="Unassembled WGS sequence"/>
</dbReference>
<dbReference type="PANTHER" id="PTHR43747:SF5">
    <property type="entry name" value="FAD-BINDING DOMAIN-CONTAINING PROTEIN"/>
    <property type="match status" value="1"/>
</dbReference>
<dbReference type="PANTHER" id="PTHR43747">
    <property type="entry name" value="FAD-BINDING PROTEIN"/>
    <property type="match status" value="1"/>
</dbReference>
<feature type="domain" description="FAD-binding" evidence="3">
    <location>
        <begin position="9"/>
        <end position="220"/>
    </location>
</feature>
<dbReference type="OrthoDB" id="103324at2"/>
<dbReference type="GO" id="GO:0016491">
    <property type="term" value="F:oxidoreductase activity"/>
    <property type="evidence" value="ECO:0007669"/>
    <property type="project" value="UniProtKB-KW"/>
</dbReference>
<proteinExistence type="inferred from homology"/>
<comment type="similarity">
    <text evidence="2">Belongs to the flavin-dependent halogenase family. Bacterial tryptophan halogenase subfamily.</text>
</comment>
<evidence type="ECO:0000256" key="1">
    <source>
        <dbReference type="ARBA" id="ARBA00023002"/>
    </source>
</evidence>
<reference evidence="4 5" key="1">
    <citation type="submission" date="2018-06" db="EMBL/GenBank/DDBJ databases">
        <authorList>
            <consortium name="Pathogen Informatics"/>
            <person name="Doyle S."/>
        </authorList>
    </citation>
    <scope>NUCLEOTIDE SEQUENCE [LARGE SCALE GENOMIC DNA]</scope>
    <source>
        <strain evidence="4 5">NCTC1934</strain>
    </source>
</reference>
<evidence type="ECO:0000259" key="3">
    <source>
        <dbReference type="Pfam" id="PF01494"/>
    </source>
</evidence>
<dbReference type="Pfam" id="PF01494">
    <property type="entry name" value="FAD_binding_3"/>
    <property type="match status" value="1"/>
</dbReference>
<dbReference type="InterPro" id="IPR050816">
    <property type="entry name" value="Flavin-dep_Halogenase_NPB"/>
</dbReference>
<dbReference type="InterPro" id="IPR036188">
    <property type="entry name" value="FAD/NAD-bd_sf"/>
</dbReference>
<dbReference type="RefSeq" id="WP_051038122.1">
    <property type="nucleotide sequence ID" value="NZ_UGRY01000007.1"/>
</dbReference>
<dbReference type="GO" id="GO:0071949">
    <property type="term" value="F:FAD binding"/>
    <property type="evidence" value="ECO:0007669"/>
    <property type="project" value="InterPro"/>
</dbReference>
<dbReference type="SUPFAM" id="SSF51905">
    <property type="entry name" value="FAD/NAD(P)-binding domain"/>
    <property type="match status" value="1"/>
</dbReference>
<dbReference type="PRINTS" id="PR00420">
    <property type="entry name" value="RNGMNOXGNASE"/>
</dbReference>
<evidence type="ECO:0000256" key="2">
    <source>
        <dbReference type="ARBA" id="ARBA00038396"/>
    </source>
</evidence>
<organism evidence="4 5">
    <name type="scientific">Nocardia otitidiscaviarum</name>
    <dbReference type="NCBI Taxonomy" id="1823"/>
    <lineage>
        <taxon>Bacteria</taxon>
        <taxon>Bacillati</taxon>
        <taxon>Actinomycetota</taxon>
        <taxon>Actinomycetes</taxon>
        <taxon>Mycobacteriales</taxon>
        <taxon>Nocardiaceae</taxon>
        <taxon>Nocardia</taxon>
    </lineage>
</organism>
<gene>
    <name evidence="4" type="ORF">NCTC1934_06739</name>
</gene>
<keyword evidence="5" id="KW-1185">Reference proteome</keyword>
<dbReference type="AlphaFoldDB" id="A0A379JM07"/>
<dbReference type="InterPro" id="IPR002938">
    <property type="entry name" value="FAD-bd"/>
</dbReference>
<evidence type="ECO:0000313" key="4">
    <source>
        <dbReference type="EMBL" id="SUD49386.1"/>
    </source>
</evidence>
<name>A0A379JM07_9NOCA</name>
<sequence length="528" mass="59760">MSPQEDSPYDVAIVGAGVAGSTLGAILARHGLAVLILDAGTHPRFVLGESVIPYASVMMKVLAERYDVPELAALSNFRDTTERVSTMCGQKQNFGFVYHRHDRRPAPELANQIVLPTWFRNESHWFRQDIDAYLFTTAVRYGATHRLNTRVADIQIDAADGVTLESTTGQRFRARYLVDASGFNSLVAERFGLREQPTRARTHSRTLFTHMVGVAPFDEVSDLRYGQPNPWHNGTLHHVFEGGWLWVIPFDNHDRSRNPLCSVGLTLLDRTDPEQRPAPEREFEDFLRRFPAVARQFRDARTVRPWVSTGRLQNSVSRTVGDRYCLTATAAGTVDALFSRGIANSFEIVNALARRIIDAASENDWATPRFADIDSMQQRLFDAHDDLVYASYVAFRDYELWNAMIRVWDTYSFYAAASLEHTLGKYVISRDDSLFRGREGGDSALARGLRELLVTARTICGAVERGELDAGVAAGKLIDHLNAERFWPDYMPHGTPEIKFFDMNQELAMRVMHWSRTEAPHRIRESFA</sequence>
<accession>A0A379JM07</accession>
<evidence type="ECO:0000313" key="5">
    <source>
        <dbReference type="Proteomes" id="UP000255467"/>
    </source>
</evidence>